<feature type="compositionally biased region" description="Pro residues" evidence="1">
    <location>
        <begin position="452"/>
        <end position="462"/>
    </location>
</feature>
<accession>A0A6A5TSN8</accession>
<evidence type="ECO:0000313" key="3">
    <source>
        <dbReference type="Proteomes" id="UP000800035"/>
    </source>
</evidence>
<feature type="compositionally biased region" description="Basic and acidic residues" evidence="1">
    <location>
        <begin position="430"/>
        <end position="439"/>
    </location>
</feature>
<keyword evidence="3" id="KW-1185">Reference proteome</keyword>
<gene>
    <name evidence="2" type="ORF">CC80DRAFT_549918</name>
</gene>
<feature type="compositionally biased region" description="Polar residues" evidence="1">
    <location>
        <begin position="79"/>
        <end position="88"/>
    </location>
</feature>
<feature type="region of interest" description="Disordered" evidence="1">
    <location>
        <begin position="139"/>
        <end position="214"/>
    </location>
</feature>
<name>A0A6A5TSN8_9PLEO</name>
<reference evidence="2" key="1">
    <citation type="journal article" date="2020" name="Stud. Mycol.">
        <title>101 Dothideomycetes genomes: a test case for predicting lifestyles and emergence of pathogens.</title>
        <authorList>
            <person name="Haridas S."/>
            <person name="Albert R."/>
            <person name="Binder M."/>
            <person name="Bloem J."/>
            <person name="Labutti K."/>
            <person name="Salamov A."/>
            <person name="Andreopoulos B."/>
            <person name="Baker S."/>
            <person name="Barry K."/>
            <person name="Bills G."/>
            <person name="Bluhm B."/>
            <person name="Cannon C."/>
            <person name="Castanera R."/>
            <person name="Culley D."/>
            <person name="Daum C."/>
            <person name="Ezra D."/>
            <person name="Gonzalez J."/>
            <person name="Henrissat B."/>
            <person name="Kuo A."/>
            <person name="Liang C."/>
            <person name="Lipzen A."/>
            <person name="Lutzoni F."/>
            <person name="Magnuson J."/>
            <person name="Mondo S."/>
            <person name="Nolan M."/>
            <person name="Ohm R."/>
            <person name="Pangilinan J."/>
            <person name="Park H.-J."/>
            <person name="Ramirez L."/>
            <person name="Alfaro M."/>
            <person name="Sun H."/>
            <person name="Tritt A."/>
            <person name="Yoshinaga Y."/>
            <person name="Zwiers L.-H."/>
            <person name="Turgeon B."/>
            <person name="Goodwin S."/>
            <person name="Spatafora J."/>
            <person name="Crous P."/>
            <person name="Grigoriev I."/>
        </authorList>
    </citation>
    <scope>NUCLEOTIDE SEQUENCE</scope>
    <source>
        <strain evidence="2">CBS 675.92</strain>
    </source>
</reference>
<feature type="region of interest" description="Disordered" evidence="1">
    <location>
        <begin position="410"/>
        <end position="465"/>
    </location>
</feature>
<evidence type="ECO:0000313" key="2">
    <source>
        <dbReference type="EMBL" id="KAF1954739.1"/>
    </source>
</evidence>
<protein>
    <recommendedName>
        <fullName evidence="4">N-acetyltransferase domain-containing protein</fullName>
    </recommendedName>
</protein>
<dbReference type="InterPro" id="IPR016181">
    <property type="entry name" value="Acyl_CoA_acyltransferase"/>
</dbReference>
<feature type="compositionally biased region" description="Polar residues" evidence="1">
    <location>
        <begin position="419"/>
        <end position="429"/>
    </location>
</feature>
<dbReference type="AlphaFoldDB" id="A0A6A5TSN8"/>
<feature type="region of interest" description="Disordered" evidence="1">
    <location>
        <begin position="36"/>
        <end position="127"/>
    </location>
</feature>
<feature type="compositionally biased region" description="Low complexity" evidence="1">
    <location>
        <begin position="52"/>
        <end position="68"/>
    </location>
</feature>
<dbReference type="OrthoDB" id="2129362at2759"/>
<dbReference type="EMBL" id="ML976997">
    <property type="protein sequence ID" value="KAF1954739.1"/>
    <property type="molecule type" value="Genomic_DNA"/>
</dbReference>
<organism evidence="2 3">
    <name type="scientific">Byssothecium circinans</name>
    <dbReference type="NCBI Taxonomy" id="147558"/>
    <lineage>
        <taxon>Eukaryota</taxon>
        <taxon>Fungi</taxon>
        <taxon>Dikarya</taxon>
        <taxon>Ascomycota</taxon>
        <taxon>Pezizomycotina</taxon>
        <taxon>Dothideomycetes</taxon>
        <taxon>Pleosporomycetidae</taxon>
        <taxon>Pleosporales</taxon>
        <taxon>Massarineae</taxon>
        <taxon>Massarinaceae</taxon>
        <taxon>Byssothecium</taxon>
    </lineage>
</organism>
<proteinExistence type="predicted"/>
<evidence type="ECO:0000256" key="1">
    <source>
        <dbReference type="SAM" id="MobiDB-lite"/>
    </source>
</evidence>
<evidence type="ECO:0008006" key="4">
    <source>
        <dbReference type="Google" id="ProtNLM"/>
    </source>
</evidence>
<dbReference type="Gene3D" id="3.40.630.30">
    <property type="match status" value="1"/>
</dbReference>
<dbReference type="CDD" id="cd04301">
    <property type="entry name" value="NAT_SF"/>
    <property type="match status" value="1"/>
</dbReference>
<dbReference type="SUPFAM" id="SSF55729">
    <property type="entry name" value="Acyl-CoA N-acyltransferases (Nat)"/>
    <property type="match status" value="1"/>
</dbReference>
<feature type="region of interest" description="Disordered" evidence="1">
    <location>
        <begin position="1"/>
        <end position="23"/>
    </location>
</feature>
<sequence length="686" mass="77436">MAQFARCSRDLMPDSSTPDSNEHTTWAGFALEQQTWQQQQEFQNNRHNRNMSSAPPTSGPSGPLALSSQANTHHRYQNRRTPQTQTATPKMAVPADAYIPPHMRNKNAKASKPSPPATSPGSKSQVPMPALIQSTEARSIAPETRPALLPTPPTTSTPVEKSSPANEAPKPQPVKAPRRNNNPREPKKPHRWPKNKEMKPLPSDEDDENGGVPYDNGWGDCESHSDGDPFYDVKKLLDWKGDWMPPPVDWSARNPFADHHLGESIEKWINGHDLSGCKEISNYLETPEFASFTIDGKTVSDVANIETNHKTGDVEERDTMNAAIVAQELARYENSKKHNATYVTMDIAPRSWIPSKIEGCAPRHFWRDYASRAPEALSDIDVREHNAYWDLYKEDKANCFIHTPVAPEVLLDPNDEESGNPNAHTSTTEFMERSKDGRARRARRQQRRREAPPPPFKPCPPRPELRPTSNIYLRPVQAADVEEITAIYNYYVENSISAAEFTPRTVDHLLARIDAVVSEELPYIVAVARGNGPSQAANAFMKERIVGFASIDDYCDKGSIYRYTFELELYTHPGYLRKGIAKCLMDRLLSFVSTGYPVKGGYDWVNRGEYLRKDAGRTVKTINVSVPHEENATIEWMHEFFKKFKFSKAGHLKKVGYKEGKVVDVMLYQHTTSEPIDPNQRPQMPL</sequence>
<dbReference type="Proteomes" id="UP000800035">
    <property type="component" value="Unassembled WGS sequence"/>
</dbReference>